<dbReference type="EMBL" id="OU963870">
    <property type="protein sequence ID" value="CAH0396116.1"/>
    <property type="molecule type" value="Genomic_DNA"/>
</dbReference>
<dbReference type="AlphaFoldDB" id="A0A9P0APV4"/>
<sequence>MIKAVDSSFQEMFVFEVTHQSSTNDIISFLIAVREEVITFLSHVLRTSGCQFELCLVLECEYEHLVTKERKVIQHTADILPLLTESDIENKFDTSVSKILRAETEFEDCYKDCLFSTKDFTHEQRSIVSKKLLMYTIKTKKKSLSTFDDKRVILRDGIYSLPLAHYAIENNRSLLKRDHEELLQKIPPCMKMEDSDCKKRTTRKVSLFNFSSPSITTVLEKNNARRTKRKNTSMEEVNEVKKKRVLQSEEEGTIRDENVNSTTSRKRKTTADSEHDSKKKKSTFPDHEEAVNTLKLVKEEGQWRIVNDAVVK</sequence>
<reference evidence="2" key="1">
    <citation type="submission" date="2021-12" db="EMBL/GenBank/DDBJ databases">
        <authorList>
            <person name="King R."/>
        </authorList>
    </citation>
    <scope>NUCLEOTIDE SEQUENCE</scope>
</reference>
<accession>A0A9P0APV4</accession>
<name>A0A9P0APV4_BEMTA</name>
<evidence type="ECO:0000313" key="2">
    <source>
        <dbReference type="EMBL" id="CAH0396116.1"/>
    </source>
</evidence>
<proteinExistence type="predicted"/>
<dbReference type="Proteomes" id="UP001152759">
    <property type="component" value="Chromosome 9"/>
</dbReference>
<protein>
    <submittedName>
        <fullName evidence="2">Uncharacterized protein</fullName>
    </submittedName>
</protein>
<keyword evidence="3" id="KW-1185">Reference proteome</keyword>
<feature type="region of interest" description="Disordered" evidence="1">
    <location>
        <begin position="223"/>
        <end position="289"/>
    </location>
</feature>
<feature type="compositionally biased region" description="Basic and acidic residues" evidence="1">
    <location>
        <begin position="269"/>
        <end position="289"/>
    </location>
</feature>
<gene>
    <name evidence="2" type="ORF">BEMITA_LOCUS14223</name>
</gene>
<organism evidence="2 3">
    <name type="scientific">Bemisia tabaci</name>
    <name type="common">Sweetpotato whitefly</name>
    <name type="synonym">Aleurodes tabaci</name>
    <dbReference type="NCBI Taxonomy" id="7038"/>
    <lineage>
        <taxon>Eukaryota</taxon>
        <taxon>Metazoa</taxon>
        <taxon>Ecdysozoa</taxon>
        <taxon>Arthropoda</taxon>
        <taxon>Hexapoda</taxon>
        <taxon>Insecta</taxon>
        <taxon>Pterygota</taxon>
        <taxon>Neoptera</taxon>
        <taxon>Paraneoptera</taxon>
        <taxon>Hemiptera</taxon>
        <taxon>Sternorrhyncha</taxon>
        <taxon>Aleyrodoidea</taxon>
        <taxon>Aleyrodidae</taxon>
        <taxon>Aleyrodinae</taxon>
        <taxon>Bemisia</taxon>
    </lineage>
</organism>
<evidence type="ECO:0000313" key="3">
    <source>
        <dbReference type="Proteomes" id="UP001152759"/>
    </source>
</evidence>
<evidence type="ECO:0000256" key="1">
    <source>
        <dbReference type="SAM" id="MobiDB-lite"/>
    </source>
</evidence>